<name>A0A6A6IDL2_9PLEO</name>
<sequence>MASLAQASAIPGAQIIDLSGSGSGSALLTPSLLLAAFALGVAISPLLNPHLASLLPSPSTRTGDSKNTANAPKEKEKEDSHNGNGNGNESLAQRIPDLETALFAEHGIEKDATHVARNIAQVGGSTTGQDQGIRYDIANRRKLCGEIAVDVERGAEGFDERRDLRENEAGEEHEGYEEHCGAD</sequence>
<proteinExistence type="predicted"/>
<organism evidence="2 3">
    <name type="scientific">Trematosphaeria pertusa</name>
    <dbReference type="NCBI Taxonomy" id="390896"/>
    <lineage>
        <taxon>Eukaryota</taxon>
        <taxon>Fungi</taxon>
        <taxon>Dikarya</taxon>
        <taxon>Ascomycota</taxon>
        <taxon>Pezizomycotina</taxon>
        <taxon>Dothideomycetes</taxon>
        <taxon>Pleosporomycetidae</taxon>
        <taxon>Pleosporales</taxon>
        <taxon>Massarineae</taxon>
        <taxon>Trematosphaeriaceae</taxon>
        <taxon>Trematosphaeria</taxon>
    </lineage>
</organism>
<evidence type="ECO:0000313" key="3">
    <source>
        <dbReference type="Proteomes" id="UP000800094"/>
    </source>
</evidence>
<dbReference type="GeneID" id="54585437"/>
<gene>
    <name evidence="2" type="ORF">BU26DRAFT_551523</name>
</gene>
<dbReference type="AlphaFoldDB" id="A0A6A6IDL2"/>
<dbReference type="Proteomes" id="UP000800094">
    <property type="component" value="Unassembled WGS sequence"/>
</dbReference>
<dbReference type="EMBL" id="ML987196">
    <property type="protein sequence ID" value="KAF2248148.1"/>
    <property type="molecule type" value="Genomic_DNA"/>
</dbReference>
<protein>
    <submittedName>
        <fullName evidence="2">Uncharacterized protein</fullName>
    </submittedName>
</protein>
<accession>A0A6A6IDL2</accession>
<reference evidence="2" key="1">
    <citation type="journal article" date="2020" name="Stud. Mycol.">
        <title>101 Dothideomycetes genomes: a test case for predicting lifestyles and emergence of pathogens.</title>
        <authorList>
            <person name="Haridas S."/>
            <person name="Albert R."/>
            <person name="Binder M."/>
            <person name="Bloem J."/>
            <person name="Labutti K."/>
            <person name="Salamov A."/>
            <person name="Andreopoulos B."/>
            <person name="Baker S."/>
            <person name="Barry K."/>
            <person name="Bills G."/>
            <person name="Bluhm B."/>
            <person name="Cannon C."/>
            <person name="Castanera R."/>
            <person name="Culley D."/>
            <person name="Daum C."/>
            <person name="Ezra D."/>
            <person name="Gonzalez J."/>
            <person name="Henrissat B."/>
            <person name="Kuo A."/>
            <person name="Liang C."/>
            <person name="Lipzen A."/>
            <person name="Lutzoni F."/>
            <person name="Magnuson J."/>
            <person name="Mondo S."/>
            <person name="Nolan M."/>
            <person name="Ohm R."/>
            <person name="Pangilinan J."/>
            <person name="Park H.-J."/>
            <person name="Ramirez L."/>
            <person name="Alfaro M."/>
            <person name="Sun H."/>
            <person name="Tritt A."/>
            <person name="Yoshinaga Y."/>
            <person name="Zwiers L.-H."/>
            <person name="Turgeon B."/>
            <person name="Goodwin S."/>
            <person name="Spatafora J."/>
            <person name="Crous P."/>
            <person name="Grigoriev I."/>
        </authorList>
    </citation>
    <scope>NUCLEOTIDE SEQUENCE</scope>
    <source>
        <strain evidence="2">CBS 122368</strain>
    </source>
</reference>
<feature type="region of interest" description="Disordered" evidence="1">
    <location>
        <begin position="55"/>
        <end position="94"/>
    </location>
</feature>
<evidence type="ECO:0000313" key="2">
    <source>
        <dbReference type="EMBL" id="KAF2248148.1"/>
    </source>
</evidence>
<feature type="region of interest" description="Disordered" evidence="1">
    <location>
        <begin position="157"/>
        <end position="183"/>
    </location>
</feature>
<feature type="compositionally biased region" description="Polar residues" evidence="1">
    <location>
        <begin position="56"/>
        <end position="70"/>
    </location>
</feature>
<feature type="compositionally biased region" description="Basic and acidic residues" evidence="1">
    <location>
        <begin position="72"/>
        <end position="81"/>
    </location>
</feature>
<dbReference type="RefSeq" id="XP_033683152.1">
    <property type="nucleotide sequence ID" value="XM_033832107.1"/>
</dbReference>
<keyword evidence="3" id="KW-1185">Reference proteome</keyword>
<evidence type="ECO:0000256" key="1">
    <source>
        <dbReference type="SAM" id="MobiDB-lite"/>
    </source>
</evidence>